<evidence type="ECO:0000256" key="6">
    <source>
        <dbReference type="SAM" id="Phobius"/>
    </source>
</evidence>
<feature type="transmembrane region" description="Helical" evidence="6">
    <location>
        <begin position="766"/>
        <end position="785"/>
    </location>
</feature>
<accession>A0A8A4TQ01</accession>
<feature type="transmembrane region" description="Helical" evidence="6">
    <location>
        <begin position="261"/>
        <end position="280"/>
    </location>
</feature>
<dbReference type="Proteomes" id="UP000663929">
    <property type="component" value="Chromosome"/>
</dbReference>
<evidence type="ECO:0000256" key="2">
    <source>
        <dbReference type="ARBA" id="ARBA00022475"/>
    </source>
</evidence>
<feature type="domain" description="SSD" evidence="7">
    <location>
        <begin position="252"/>
        <end position="414"/>
    </location>
</feature>
<dbReference type="InterPro" id="IPR004869">
    <property type="entry name" value="MMPL_dom"/>
</dbReference>
<feature type="transmembrane region" description="Helical" evidence="6">
    <location>
        <begin position="12"/>
        <end position="34"/>
    </location>
</feature>
<dbReference type="InterPro" id="IPR050545">
    <property type="entry name" value="Mycobact_MmpL"/>
</dbReference>
<feature type="transmembrane region" description="Helical" evidence="6">
    <location>
        <begin position="444"/>
        <end position="463"/>
    </location>
</feature>
<dbReference type="PROSITE" id="PS50156">
    <property type="entry name" value="SSD"/>
    <property type="match status" value="2"/>
</dbReference>
<dbReference type="GO" id="GO:0005886">
    <property type="term" value="C:plasma membrane"/>
    <property type="evidence" value="ECO:0007669"/>
    <property type="project" value="UniProtKB-SubCell"/>
</dbReference>
<feature type="transmembrane region" description="Helical" evidence="6">
    <location>
        <begin position="666"/>
        <end position="686"/>
    </location>
</feature>
<organism evidence="8 9">
    <name type="scientific">Sulfidibacter corallicola</name>
    <dbReference type="NCBI Taxonomy" id="2818388"/>
    <lineage>
        <taxon>Bacteria</taxon>
        <taxon>Pseudomonadati</taxon>
        <taxon>Acidobacteriota</taxon>
        <taxon>Holophagae</taxon>
        <taxon>Acanthopleuribacterales</taxon>
        <taxon>Acanthopleuribacteraceae</taxon>
        <taxon>Sulfidibacter</taxon>
    </lineage>
</organism>
<feature type="transmembrane region" description="Helical" evidence="6">
    <location>
        <begin position="740"/>
        <end position="760"/>
    </location>
</feature>
<dbReference type="KEGG" id="scor:J3U87_01725"/>
<keyword evidence="2" id="KW-1003">Cell membrane</keyword>
<evidence type="ECO:0000259" key="7">
    <source>
        <dbReference type="PROSITE" id="PS50156"/>
    </source>
</evidence>
<dbReference type="PANTHER" id="PTHR33406">
    <property type="entry name" value="MEMBRANE PROTEIN MJ1562-RELATED"/>
    <property type="match status" value="1"/>
</dbReference>
<dbReference type="AlphaFoldDB" id="A0A8A4TQ01"/>
<evidence type="ECO:0000256" key="5">
    <source>
        <dbReference type="ARBA" id="ARBA00023136"/>
    </source>
</evidence>
<reference evidence="8" key="1">
    <citation type="submission" date="2021-03" db="EMBL/GenBank/DDBJ databases">
        <title>Acanthopleuribacteraceae sp. M133.</title>
        <authorList>
            <person name="Wang G."/>
        </authorList>
    </citation>
    <scope>NUCLEOTIDE SEQUENCE</scope>
    <source>
        <strain evidence="8">M133</strain>
    </source>
</reference>
<evidence type="ECO:0000256" key="3">
    <source>
        <dbReference type="ARBA" id="ARBA00022692"/>
    </source>
</evidence>
<comment type="subcellular location">
    <subcellularLocation>
        <location evidence="1">Cell membrane</location>
        <topology evidence="1">Multi-pass membrane protein</topology>
    </subcellularLocation>
</comment>
<feature type="transmembrane region" description="Helical" evidence="6">
    <location>
        <begin position="287"/>
        <end position="307"/>
    </location>
</feature>
<feature type="transmembrane region" description="Helical" evidence="6">
    <location>
        <begin position="356"/>
        <end position="383"/>
    </location>
</feature>
<sequence length="817" mass="91108">MTTSKSRMYDASILARPYTVLATVVLVALFFGLFTPRFQLEASSDSLILDDDADLRYYQTIRKQFGEDSFLIITYKPEGDLFSDEVLGRLRAMVTDLKGLEPVDEVQSILDVPLLLSPKLSIAALIQGLPVLEDARVDRDLAKIELTESPFYEKQLISTDGTTTALQVTLKPDAHFETLNLRRNDLRARKFEGTLSETERRELAQVDHSYRKASIRQTERQEATVDQVRGILDRYRGDAEIHLGGVPMIVADMIDFVRRDIAVFGIGVFLFLVLSLSVIFRRPRFVVVPLIACAGTVLIMIGFLGFVDWRATVISSNFTSLLLIITMSMAIHVAVRYHELREAEPDLDQSQLVARTAAGVGLPCFYCALTTMVGFGSLVVSGIKPVIDFGLMMAVGIMVAYLMVFAVFPPILKLLSRGTIRPFGAERGSLTGFLADVTERRGNALLIVAAVLLVVSVLGLNRLSVDNRFIDYFKESTEIHRGMRIIDQQLGGTVPLEIIVEGEGANYWASPQNLAKLRRIHQFLDDLPETGKVLSLDSAIRVAEEVHGAPMNRIIFAMVRRLLPERFKAAVMDPFVSDDFSRLRLVARIVESDPNLERQALVDKIHHFMREEAGLGPDQYRLTGMYVLYNNMLQSLFRSQITTIGSVFFAILIMFTILFRSLKLALIGIVPNLFPVLLVLGTMGWLDIPLDLMTITIAAITIGIAVDHTIHYIHRFKREFEKNRNYIATMRTCHAGVGRAMYFTSLTIIAGFSILCLSQFIPTIYFGLFTSFAMLVALLASMTLLPKLLLLLQPLGPERAAEPSEEAAITATPPASL</sequence>
<keyword evidence="9" id="KW-1185">Reference proteome</keyword>
<evidence type="ECO:0000313" key="9">
    <source>
        <dbReference type="Proteomes" id="UP000663929"/>
    </source>
</evidence>
<feature type="transmembrane region" description="Helical" evidence="6">
    <location>
        <begin position="389"/>
        <end position="412"/>
    </location>
</feature>
<dbReference type="EMBL" id="CP071793">
    <property type="protein sequence ID" value="QTD51162.1"/>
    <property type="molecule type" value="Genomic_DNA"/>
</dbReference>
<dbReference type="Pfam" id="PF03176">
    <property type="entry name" value="MMPL"/>
    <property type="match status" value="2"/>
</dbReference>
<dbReference type="InterPro" id="IPR000731">
    <property type="entry name" value="SSD"/>
</dbReference>
<keyword evidence="4 6" id="KW-1133">Transmembrane helix</keyword>
<feature type="domain" description="SSD" evidence="7">
    <location>
        <begin position="664"/>
        <end position="791"/>
    </location>
</feature>
<keyword evidence="5 6" id="KW-0472">Membrane</keyword>
<gene>
    <name evidence="8" type="ORF">J3U87_01725</name>
</gene>
<evidence type="ECO:0000313" key="8">
    <source>
        <dbReference type="EMBL" id="QTD51162.1"/>
    </source>
</evidence>
<evidence type="ECO:0000256" key="4">
    <source>
        <dbReference type="ARBA" id="ARBA00022989"/>
    </source>
</evidence>
<feature type="transmembrane region" description="Helical" evidence="6">
    <location>
        <begin position="641"/>
        <end position="659"/>
    </location>
</feature>
<evidence type="ECO:0000256" key="1">
    <source>
        <dbReference type="ARBA" id="ARBA00004651"/>
    </source>
</evidence>
<dbReference type="Gene3D" id="1.20.1640.10">
    <property type="entry name" value="Multidrug efflux transporter AcrB transmembrane domain"/>
    <property type="match status" value="2"/>
</dbReference>
<dbReference type="SUPFAM" id="SSF82866">
    <property type="entry name" value="Multidrug efflux transporter AcrB transmembrane domain"/>
    <property type="match status" value="2"/>
</dbReference>
<feature type="transmembrane region" description="Helical" evidence="6">
    <location>
        <begin position="692"/>
        <end position="714"/>
    </location>
</feature>
<proteinExistence type="predicted"/>
<dbReference type="RefSeq" id="WP_237381295.1">
    <property type="nucleotide sequence ID" value="NZ_CP071793.1"/>
</dbReference>
<keyword evidence="3 6" id="KW-0812">Transmembrane</keyword>
<feature type="transmembrane region" description="Helical" evidence="6">
    <location>
        <begin position="313"/>
        <end position="335"/>
    </location>
</feature>
<name>A0A8A4TQ01_SULCO</name>
<dbReference type="PANTHER" id="PTHR33406:SF12">
    <property type="entry name" value="BLR2997 PROTEIN"/>
    <property type="match status" value="1"/>
</dbReference>
<protein>
    <submittedName>
        <fullName evidence="8">MMPL family transporter</fullName>
    </submittedName>
</protein>